<feature type="compositionally biased region" description="Polar residues" evidence="3">
    <location>
        <begin position="441"/>
        <end position="473"/>
    </location>
</feature>
<evidence type="ECO:0000313" key="6">
    <source>
        <dbReference type="Proteomes" id="UP001279734"/>
    </source>
</evidence>
<sequence length="664" mass="69171">MAEEIQYAGTESHKRKYDDSTPSAPPLSGGRRTTGFSAPILSPSSDSAAAAPASYNSVPPPVDEIQLAKQRAQEIAARLISDAESKRPKIENGGFDANINALDQKPLASNVPLGSTAISYGYQGTSKKIDIPNGRVGVIIGKGGETIKYLQIQSGAKIQVTRDMDADPNSLTRPVELMGTPDQIGRAEQLINDVLAEAETGGSGIVSRRLTGDTGSEQFVMKIPNNKVGWIIGKGGESIKNIQARSGARVQVIPLHLPPGDTSTERTVQIDGSHEQIETAKQLVNEVISGENRLRNPALSGGYSQQGYQARPPTSWAPGPPPVQQPGYAYVQPGAYPGPSPHYPSPQPPYSGYPSQPTSGAYPTSWDQTSAPAGQQAPQGTPYDYYSQQPPQQQQASGGLPNDSTGYNYHQPPAAGYGQQGYPQDGYGGGYQAPGSQSGYDQQQAYNSTPSYGNVNNPSQDGQTPSYGTQGETGQVPPPAPTSSLGQQGYSVGQQPTPNPAYPAQGPNQLSYGMLPTSQPGYATHLPSPAGYGTGYAATPQAQKAPANPPVYGQLQQSPSQGGGYGQQPAYPHSQPSPAQSGYAQPDSASQRAPPTTHGSAYPPPYGAPPVAPSYGQQLPPHNSSYGAAYSQLPAYPADGNAAPAASQAPTAQPSGVAKASPQS</sequence>
<feature type="domain" description="K Homology" evidence="4">
    <location>
        <begin position="215"/>
        <end position="289"/>
    </location>
</feature>
<feature type="compositionally biased region" description="Polar residues" evidence="3">
    <location>
        <begin position="482"/>
        <end position="496"/>
    </location>
</feature>
<accession>A0AAD3P431</accession>
<dbReference type="EMBL" id="BSYO01000001">
    <property type="protein sequence ID" value="GMG99100.1"/>
    <property type="molecule type" value="Genomic_DNA"/>
</dbReference>
<organism evidence="5 6">
    <name type="scientific">Nepenthes gracilis</name>
    <name type="common">Slender pitcher plant</name>
    <dbReference type="NCBI Taxonomy" id="150966"/>
    <lineage>
        <taxon>Eukaryota</taxon>
        <taxon>Viridiplantae</taxon>
        <taxon>Streptophyta</taxon>
        <taxon>Embryophyta</taxon>
        <taxon>Tracheophyta</taxon>
        <taxon>Spermatophyta</taxon>
        <taxon>Magnoliopsida</taxon>
        <taxon>eudicotyledons</taxon>
        <taxon>Gunneridae</taxon>
        <taxon>Pentapetalae</taxon>
        <taxon>Caryophyllales</taxon>
        <taxon>Nepenthaceae</taxon>
        <taxon>Nepenthes</taxon>
    </lineage>
</organism>
<gene>
    <name evidence="5" type="ORF">Nepgr_000940</name>
</gene>
<dbReference type="SUPFAM" id="SSF54791">
    <property type="entry name" value="Eukaryotic type KH-domain (KH-domain type I)"/>
    <property type="match status" value="2"/>
</dbReference>
<feature type="domain" description="K Homology" evidence="4">
    <location>
        <begin position="123"/>
        <end position="196"/>
    </location>
</feature>
<evidence type="ECO:0000256" key="3">
    <source>
        <dbReference type="SAM" id="MobiDB-lite"/>
    </source>
</evidence>
<feature type="compositionally biased region" description="Low complexity" evidence="3">
    <location>
        <begin position="37"/>
        <end position="57"/>
    </location>
</feature>
<proteinExistence type="predicted"/>
<comment type="caution">
    <text evidence="5">The sequence shown here is derived from an EMBL/GenBank/DDBJ whole genome shotgun (WGS) entry which is preliminary data.</text>
</comment>
<dbReference type="Gene3D" id="3.30.1370.10">
    <property type="entry name" value="K Homology domain, type 1"/>
    <property type="match status" value="2"/>
</dbReference>
<dbReference type="FunFam" id="3.30.1370.10:FF:000093">
    <property type="entry name" value="KH domain-containing protein"/>
    <property type="match status" value="1"/>
</dbReference>
<feature type="compositionally biased region" description="Polar residues" evidence="3">
    <location>
        <begin position="506"/>
        <end position="521"/>
    </location>
</feature>
<keyword evidence="2" id="KW-0694">RNA-binding</keyword>
<dbReference type="InterPro" id="IPR004088">
    <property type="entry name" value="KH_dom_type_1"/>
</dbReference>
<name>A0AAD3P431_NEPGR</name>
<feature type="compositionally biased region" description="Pro residues" evidence="3">
    <location>
        <begin position="336"/>
        <end position="351"/>
    </location>
</feature>
<feature type="region of interest" description="Disordered" evidence="3">
    <location>
        <begin position="1"/>
        <end position="61"/>
    </location>
</feature>
<evidence type="ECO:0000256" key="1">
    <source>
        <dbReference type="ARBA" id="ARBA00022737"/>
    </source>
</evidence>
<dbReference type="InterPro" id="IPR004087">
    <property type="entry name" value="KH_dom"/>
</dbReference>
<dbReference type="InterPro" id="IPR036612">
    <property type="entry name" value="KH_dom_type_1_sf"/>
</dbReference>
<dbReference type="PROSITE" id="PS50084">
    <property type="entry name" value="KH_TYPE_1"/>
    <property type="match status" value="2"/>
</dbReference>
<protein>
    <recommendedName>
        <fullName evidence="4">K Homology domain-containing protein</fullName>
    </recommendedName>
</protein>
<dbReference type="PANTHER" id="PTHR10288">
    <property type="entry name" value="KH DOMAIN CONTAINING RNA BINDING PROTEIN"/>
    <property type="match status" value="1"/>
</dbReference>
<feature type="compositionally biased region" description="Polar residues" evidence="3">
    <location>
        <begin position="574"/>
        <end position="598"/>
    </location>
</feature>
<feature type="compositionally biased region" description="Pro residues" evidence="3">
    <location>
        <begin position="602"/>
        <end position="612"/>
    </location>
</feature>
<evidence type="ECO:0000313" key="5">
    <source>
        <dbReference type="EMBL" id="GMG99100.1"/>
    </source>
</evidence>
<reference evidence="5" key="1">
    <citation type="submission" date="2023-05" db="EMBL/GenBank/DDBJ databases">
        <title>Nepenthes gracilis genome sequencing.</title>
        <authorList>
            <person name="Fukushima K."/>
        </authorList>
    </citation>
    <scope>NUCLEOTIDE SEQUENCE</scope>
    <source>
        <strain evidence="5">SING2019-196</strain>
    </source>
</reference>
<keyword evidence="6" id="KW-1185">Reference proteome</keyword>
<evidence type="ECO:0000259" key="4">
    <source>
        <dbReference type="SMART" id="SM00322"/>
    </source>
</evidence>
<dbReference type="Pfam" id="PF00013">
    <property type="entry name" value="KH_1"/>
    <property type="match status" value="2"/>
</dbReference>
<keyword evidence="1" id="KW-0677">Repeat</keyword>
<dbReference type="SMART" id="SM00322">
    <property type="entry name" value="KH"/>
    <property type="match status" value="2"/>
</dbReference>
<feature type="compositionally biased region" description="Low complexity" evidence="3">
    <location>
        <begin position="634"/>
        <end position="654"/>
    </location>
</feature>
<feature type="compositionally biased region" description="Polar residues" evidence="3">
    <location>
        <begin position="361"/>
        <end position="379"/>
    </location>
</feature>
<evidence type="ECO:0000256" key="2">
    <source>
        <dbReference type="PROSITE-ProRule" id="PRU00117"/>
    </source>
</evidence>
<dbReference type="Proteomes" id="UP001279734">
    <property type="component" value="Unassembled WGS sequence"/>
</dbReference>
<feature type="compositionally biased region" description="Low complexity" evidence="3">
    <location>
        <begin position="411"/>
        <end position="425"/>
    </location>
</feature>
<dbReference type="AlphaFoldDB" id="A0AAD3P431"/>
<feature type="region of interest" description="Disordered" evidence="3">
    <location>
        <begin position="295"/>
        <end position="664"/>
    </location>
</feature>
<dbReference type="GO" id="GO:0003723">
    <property type="term" value="F:RNA binding"/>
    <property type="evidence" value="ECO:0007669"/>
    <property type="project" value="UniProtKB-UniRule"/>
</dbReference>